<dbReference type="Proteomes" id="UP000679575">
    <property type="component" value="Chromosome"/>
</dbReference>
<dbReference type="EMBL" id="CP073587">
    <property type="protein sequence ID" value="QUN04911.1"/>
    <property type="molecule type" value="Genomic_DNA"/>
</dbReference>
<protein>
    <submittedName>
        <fullName evidence="2">Type IV pilin biogenesis protein</fullName>
    </submittedName>
</protein>
<feature type="signal peptide" evidence="1">
    <location>
        <begin position="1"/>
        <end position="24"/>
    </location>
</feature>
<dbReference type="InterPro" id="IPR036465">
    <property type="entry name" value="vWFA_dom_sf"/>
</dbReference>
<reference evidence="2 3" key="1">
    <citation type="submission" date="2021-04" db="EMBL/GenBank/DDBJ databases">
        <title>Novel species identification of genus Shewanella.</title>
        <authorList>
            <person name="Liu G."/>
        </authorList>
    </citation>
    <scope>NUCLEOTIDE SEQUENCE [LARGE SCALE GENOMIC DNA]</scope>
    <source>
        <strain evidence="2 3">FJAT-54481</strain>
    </source>
</reference>
<proteinExistence type="predicted"/>
<evidence type="ECO:0000256" key="1">
    <source>
        <dbReference type="SAM" id="SignalP"/>
    </source>
</evidence>
<evidence type="ECO:0000313" key="2">
    <source>
        <dbReference type="EMBL" id="QUN04911.1"/>
    </source>
</evidence>
<dbReference type="SUPFAM" id="SSF53300">
    <property type="entry name" value="vWA-like"/>
    <property type="match status" value="1"/>
</dbReference>
<dbReference type="RefSeq" id="WP_212593963.1">
    <property type="nucleotide sequence ID" value="NZ_CP073587.1"/>
</dbReference>
<feature type="chain" id="PRO_5046956206" evidence="1">
    <location>
        <begin position="25"/>
        <end position="1196"/>
    </location>
</feature>
<gene>
    <name evidence="2" type="ORF">KDN34_11765</name>
</gene>
<evidence type="ECO:0000313" key="3">
    <source>
        <dbReference type="Proteomes" id="UP000679575"/>
    </source>
</evidence>
<keyword evidence="1" id="KW-0732">Signal</keyword>
<accession>A0ABX7YRV4</accession>
<keyword evidence="3" id="KW-1185">Reference proteome</keyword>
<organism evidence="2 3">
    <name type="scientific">Shewanella yunxiaonensis</name>
    <dbReference type="NCBI Taxonomy" id="2829809"/>
    <lineage>
        <taxon>Bacteria</taxon>
        <taxon>Pseudomonadati</taxon>
        <taxon>Pseudomonadota</taxon>
        <taxon>Gammaproteobacteria</taxon>
        <taxon>Alteromonadales</taxon>
        <taxon>Shewanellaceae</taxon>
        <taxon>Shewanella</taxon>
    </lineage>
</organism>
<name>A0ABX7YRV4_9GAMM</name>
<dbReference type="Gene3D" id="3.40.50.410">
    <property type="entry name" value="von Willebrand factor, type A domain"/>
    <property type="match status" value="1"/>
</dbReference>
<sequence length="1196" mass="128907">MKKLKFLIGVVVASMCFLSAFSYADDTELYQIDASVSGHRPQVLIIFDNSGSMSTEEENAVNKFCGDSVTDGSTLATSCAAFDKYLETYKDTYTTADAIYWNAGGIDNSVSSTTPNDPNDARRFEQSINNCGTARKALLEKGRWTGYLIQNSTKKSDLNWSAVNNDNGLNTSNVIVDCVEDIENDDTTDYVSTGSSTPYSGYPANVTGHYSKTNKPDATTLIADTGATLVTLYSYRYLAWYTWVTTTDEGQNSGTTETRLDVAKEAITSALGELGDKVDAGLAVFNLDYPNEGDRDGGRIVYPITHMTSANQSSLISLIDGMPAQTNTPLCETLYEAYQYFSGGPVVFGNKDTKFTGTENNDNLIQDYTPNDPPNVFGDGPYTSPFKKCQETAYIIYITDGAPTLDKSADGLIKTLTSGADGAGLYTEYTYTNTETNKEEQSYLPALASYMYNNDLVSDVVDQNGTDHKQNVQTFTIGFSAGADAAAALLNETAIRGGNLAQEDDSGNLVSKGYYKATTDLDLSAAIVNALKSILTKSSTYTSPSIATNNFDKTQTLNSAYYAMFLPDDSGGPRWSGNLKKLKVSSSGVLYAQDSSVSAINDDGNIRDDVCTFWSDCSAGKDGNSVKMGGAIQSLMANYQSRNIITNTAANNAMQKLNAIDTSLIDSSGNYTDTYLANTIKWLYGYDVDDDDGDGDTSEPRKDIMGDPLHSKPLAIDFGTDGAPNVKIILGTNQGLVHMFTDNDSANTISEDWAFIPKELLPNLIILRKNYSDGGAHGVYGMDLSPVSYVESYNTNGSINNAIVYMGMRRGGTSYYALNVTASGDPSLRWKIDSNSTGFEDMGDSWSEPTVTEIPGYVDSKGINKPVLIFGGGMDSSDGTGQEIYIADALTGEHIYTFSTSDGTASVNSVVTKVAALDSNNDGITDRLYASDIAGNVWRMDMPSTDTSTWGIYKFASLDGGSGRMFFAEPTVAQTQFSNIITTTTSTGTVTTAQTIPYDAVTLGSGNRTHPLDTDTQDMYFMLQDRNVVTQNFTSTPSTITISDLVDVSSSAISASTDMSSSKGWYYDYTDTGEKTLSASLIYNGKVYFTSYIPPVSGILNYDTGVCDSGTGQARLYVFDLHRGTRSYSSTYYDIGTTIPDTPQIVVPDPGKGNVSQAYIIGVGKGECTNGTCTGTINLGSGLTTNRIYYHINENQ</sequence>